<dbReference type="CDD" id="cd00229">
    <property type="entry name" value="SGNH_hydrolase"/>
    <property type="match status" value="1"/>
</dbReference>
<organism evidence="3 4">
    <name type="scientific">Staphylococcus phage BESEP3</name>
    <dbReference type="NCBI Taxonomy" id="3071005"/>
    <lineage>
        <taxon>Viruses</taxon>
        <taxon>Duplodnaviria</taxon>
        <taxon>Heunggongvirae</taxon>
        <taxon>Uroviricota</taxon>
        <taxon>Caudoviricetes</taxon>
        <taxon>Rountreeviridae</taxon>
        <taxon>Rakietenvirinae</taxon>
        <taxon>Andhravirus</taxon>
        <taxon>Andhravirus besep3</taxon>
    </lineage>
</organism>
<protein>
    <recommendedName>
        <fullName evidence="2">SGNH hydrolase-type esterase domain-containing protein</fullName>
    </recommendedName>
</protein>
<dbReference type="InterPro" id="IPR013830">
    <property type="entry name" value="SGNH_hydro"/>
</dbReference>
<dbReference type="Gene3D" id="3.40.50.1110">
    <property type="entry name" value="SGNH hydrolase"/>
    <property type="match status" value="1"/>
</dbReference>
<feature type="compositionally biased region" description="Basic and acidic residues" evidence="1">
    <location>
        <begin position="161"/>
        <end position="175"/>
    </location>
</feature>
<name>A0AAE7FJS2_9CAUD</name>
<sequence>MIIKHQMKLHLNELVDWAWRNGVTSEKFHSNNGSYVIFNHSAVVETYIINKNDLFNVIEEIEITLNTPIDYFLEKDMYGNYREHQNIAIKDLLFLNTTSDIWLINDDDSHILIYKDGQLIDEYMYHQFEYEANQNKHIYPHNKASGTYPHKTEQDVTPPNKKPDTKPLPPEEHTPKVRTIKTLNGTVMKDYTPVSSIQYVKSVGIIGDSVGKGAHASYNFGDYIKEKTGAKIQNLSVSSATMSEVKDNNILNQAKQLKDNELVIIQGTDDDWLYNSNAGVEVGNKLTDTKTYIGAFYKVVETVKENNPKAKIVVITPTKQAKIDDTGKVIRRDTDKNKKGYTLKTYVDSQVKATKDLGLALYNAYDDSLINPYDEKFRQSSMKDGLHPTKWGHEMMYYRIAETYHKNFD</sequence>
<keyword evidence="4" id="KW-1185">Reference proteome</keyword>
<dbReference type="SUPFAM" id="SSF52266">
    <property type="entry name" value="SGNH hydrolase"/>
    <property type="match status" value="1"/>
</dbReference>
<accession>A0AAE7FJS2</accession>
<evidence type="ECO:0000259" key="2">
    <source>
        <dbReference type="Pfam" id="PF13472"/>
    </source>
</evidence>
<dbReference type="EMBL" id="MT596500">
    <property type="protein sequence ID" value="QLF86720.1"/>
    <property type="molecule type" value="Genomic_DNA"/>
</dbReference>
<reference evidence="3 4" key="1">
    <citation type="submission" date="2020-06" db="EMBL/GenBank/DDBJ databases">
        <authorList>
            <person name="Cameron D.R."/>
        </authorList>
    </citation>
    <scope>NUCLEOTIDE SEQUENCE [LARGE SCALE GENOMIC DNA]</scope>
</reference>
<gene>
    <name evidence="3" type="ORF">BESEP3_00006</name>
</gene>
<evidence type="ECO:0000313" key="3">
    <source>
        <dbReference type="EMBL" id="QLF86720.1"/>
    </source>
</evidence>
<dbReference type="Pfam" id="PF13472">
    <property type="entry name" value="Lipase_GDSL_2"/>
    <property type="match status" value="1"/>
</dbReference>
<feature type="domain" description="SGNH hydrolase-type esterase" evidence="2">
    <location>
        <begin position="206"/>
        <end position="394"/>
    </location>
</feature>
<dbReference type="Proteomes" id="UP000827435">
    <property type="component" value="Segment"/>
</dbReference>
<evidence type="ECO:0000256" key="1">
    <source>
        <dbReference type="SAM" id="MobiDB-lite"/>
    </source>
</evidence>
<feature type="region of interest" description="Disordered" evidence="1">
    <location>
        <begin position="140"/>
        <end position="177"/>
    </location>
</feature>
<evidence type="ECO:0000313" key="4">
    <source>
        <dbReference type="Proteomes" id="UP000827435"/>
    </source>
</evidence>
<dbReference type="InterPro" id="IPR036514">
    <property type="entry name" value="SGNH_hydro_sf"/>
</dbReference>
<proteinExistence type="predicted"/>